<dbReference type="AlphaFoldDB" id="A0A9P6WYX5"/>
<dbReference type="GO" id="GO:0004519">
    <property type="term" value="F:endonuclease activity"/>
    <property type="evidence" value="ECO:0007669"/>
    <property type="project" value="UniProtKB-KW"/>
</dbReference>
<evidence type="ECO:0000259" key="8">
    <source>
        <dbReference type="PROSITE" id="PS50994"/>
    </source>
</evidence>
<keyword evidence="3" id="KW-0540">Nuclease</keyword>
<dbReference type="InterPro" id="IPR036397">
    <property type="entry name" value="RNaseH_sf"/>
</dbReference>
<dbReference type="GO" id="GO:0005634">
    <property type="term" value="C:nucleus"/>
    <property type="evidence" value="ECO:0007669"/>
    <property type="project" value="UniProtKB-ARBA"/>
</dbReference>
<dbReference type="Proteomes" id="UP000716291">
    <property type="component" value="Unassembled WGS sequence"/>
</dbReference>
<dbReference type="GO" id="GO:0003676">
    <property type="term" value="F:nucleic acid binding"/>
    <property type="evidence" value="ECO:0007669"/>
    <property type="project" value="InterPro"/>
</dbReference>
<dbReference type="Gene3D" id="3.30.420.10">
    <property type="entry name" value="Ribonuclease H-like superfamily/Ribonuclease H"/>
    <property type="match status" value="1"/>
</dbReference>
<proteinExistence type="predicted"/>
<dbReference type="GO" id="GO:0003964">
    <property type="term" value="F:RNA-directed DNA polymerase activity"/>
    <property type="evidence" value="ECO:0007669"/>
    <property type="project" value="UniProtKB-KW"/>
</dbReference>
<reference evidence="9" key="1">
    <citation type="journal article" date="2020" name="Microb. Genom.">
        <title>Genetic diversity of clinical and environmental Mucorales isolates obtained from an investigation of mucormycosis cases among solid organ transplant recipients.</title>
        <authorList>
            <person name="Nguyen M.H."/>
            <person name="Kaul D."/>
            <person name="Muto C."/>
            <person name="Cheng S.J."/>
            <person name="Richter R.A."/>
            <person name="Bruno V.M."/>
            <person name="Liu G."/>
            <person name="Beyhan S."/>
            <person name="Sundermann A.J."/>
            <person name="Mounaud S."/>
            <person name="Pasculle A.W."/>
            <person name="Nierman W.C."/>
            <person name="Driscoll E."/>
            <person name="Cumbie R."/>
            <person name="Clancy C.J."/>
            <person name="Dupont C.L."/>
        </authorList>
    </citation>
    <scope>NUCLEOTIDE SEQUENCE</scope>
    <source>
        <strain evidence="9">GL11</strain>
    </source>
</reference>
<dbReference type="PANTHER" id="PTHR37984">
    <property type="entry name" value="PROTEIN CBG26694"/>
    <property type="match status" value="1"/>
</dbReference>
<dbReference type="CDD" id="cd09274">
    <property type="entry name" value="RNase_HI_RT_Ty3"/>
    <property type="match status" value="1"/>
</dbReference>
<dbReference type="InterPro" id="IPR041373">
    <property type="entry name" value="RT_RNaseH"/>
</dbReference>
<feature type="region of interest" description="Disordered" evidence="7">
    <location>
        <begin position="548"/>
        <end position="569"/>
    </location>
</feature>
<keyword evidence="10" id="KW-1185">Reference proteome</keyword>
<evidence type="ECO:0000256" key="5">
    <source>
        <dbReference type="ARBA" id="ARBA00022801"/>
    </source>
</evidence>
<gene>
    <name evidence="9" type="ORF">G6F64_011571</name>
</gene>
<dbReference type="PROSITE" id="PS50994">
    <property type="entry name" value="INTEGRASE"/>
    <property type="match status" value="1"/>
</dbReference>
<dbReference type="InterPro" id="IPR050951">
    <property type="entry name" value="Retrovirus_Pol_polyprotein"/>
</dbReference>
<keyword evidence="5" id="KW-0378">Hydrolase</keyword>
<accession>A0A9P6WYX5</accession>
<dbReference type="InterPro" id="IPR001584">
    <property type="entry name" value="Integrase_cat-core"/>
</dbReference>
<dbReference type="InterPro" id="IPR012337">
    <property type="entry name" value="RNaseH-like_sf"/>
</dbReference>
<keyword evidence="1" id="KW-0808">Transferase</keyword>
<organism evidence="9 10">
    <name type="scientific">Rhizopus oryzae</name>
    <name type="common">Mucormycosis agent</name>
    <name type="synonym">Rhizopus arrhizus var. delemar</name>
    <dbReference type="NCBI Taxonomy" id="64495"/>
    <lineage>
        <taxon>Eukaryota</taxon>
        <taxon>Fungi</taxon>
        <taxon>Fungi incertae sedis</taxon>
        <taxon>Mucoromycota</taxon>
        <taxon>Mucoromycotina</taxon>
        <taxon>Mucoromycetes</taxon>
        <taxon>Mucorales</taxon>
        <taxon>Mucorineae</taxon>
        <taxon>Rhizopodaceae</taxon>
        <taxon>Rhizopus</taxon>
    </lineage>
</organism>
<evidence type="ECO:0000256" key="2">
    <source>
        <dbReference type="ARBA" id="ARBA00022695"/>
    </source>
</evidence>
<dbReference type="Pfam" id="PF17917">
    <property type="entry name" value="RT_RNaseH"/>
    <property type="match status" value="1"/>
</dbReference>
<evidence type="ECO:0000256" key="1">
    <source>
        <dbReference type="ARBA" id="ARBA00022679"/>
    </source>
</evidence>
<evidence type="ECO:0000256" key="3">
    <source>
        <dbReference type="ARBA" id="ARBA00022722"/>
    </source>
</evidence>
<dbReference type="PANTHER" id="PTHR37984:SF5">
    <property type="entry name" value="PROTEIN NYNRIN-LIKE"/>
    <property type="match status" value="1"/>
</dbReference>
<dbReference type="FunFam" id="3.10.20.370:FF:000001">
    <property type="entry name" value="Retrovirus-related Pol polyprotein from transposon 17.6-like protein"/>
    <property type="match status" value="1"/>
</dbReference>
<evidence type="ECO:0000313" key="9">
    <source>
        <dbReference type="EMBL" id="KAG1301699.1"/>
    </source>
</evidence>
<evidence type="ECO:0000313" key="10">
    <source>
        <dbReference type="Proteomes" id="UP000716291"/>
    </source>
</evidence>
<dbReference type="SUPFAM" id="SSF53098">
    <property type="entry name" value="Ribonuclease H-like"/>
    <property type="match status" value="1"/>
</dbReference>
<evidence type="ECO:0000256" key="4">
    <source>
        <dbReference type="ARBA" id="ARBA00022759"/>
    </source>
</evidence>
<keyword evidence="6" id="KW-0695">RNA-directed DNA polymerase</keyword>
<dbReference type="EMBL" id="JAANQT010002891">
    <property type="protein sequence ID" value="KAG1301699.1"/>
    <property type="molecule type" value="Genomic_DNA"/>
</dbReference>
<dbReference type="InterPro" id="IPR043502">
    <property type="entry name" value="DNA/RNA_pol_sf"/>
</dbReference>
<evidence type="ECO:0000256" key="7">
    <source>
        <dbReference type="SAM" id="MobiDB-lite"/>
    </source>
</evidence>
<protein>
    <recommendedName>
        <fullName evidence="8">Integrase catalytic domain-containing protein</fullName>
    </recommendedName>
</protein>
<evidence type="ECO:0000256" key="6">
    <source>
        <dbReference type="ARBA" id="ARBA00022918"/>
    </source>
</evidence>
<feature type="domain" description="Integrase catalytic" evidence="8">
    <location>
        <begin position="250"/>
        <end position="414"/>
    </location>
</feature>
<name>A0A9P6WYX5_RHIOR</name>
<dbReference type="GO" id="GO:0016787">
    <property type="term" value="F:hydrolase activity"/>
    <property type="evidence" value="ECO:0007669"/>
    <property type="project" value="UniProtKB-KW"/>
</dbReference>
<keyword evidence="2" id="KW-0548">Nucleotidyltransferase</keyword>
<comment type="caution">
    <text evidence="9">The sequence shown here is derived from an EMBL/GenBank/DDBJ whole genome shotgun (WGS) entry which is preliminary data.</text>
</comment>
<dbReference type="SUPFAM" id="SSF56672">
    <property type="entry name" value="DNA/RNA polymerases"/>
    <property type="match status" value="1"/>
</dbReference>
<dbReference type="GO" id="GO:0015074">
    <property type="term" value="P:DNA integration"/>
    <property type="evidence" value="ECO:0007669"/>
    <property type="project" value="InterPro"/>
</dbReference>
<sequence length="569" mass="63370">MLFKLNTKIDLELTSALVSAPVLRFPDFSRPFELHTDGACTAGIGVILCQRDPRNNRAYAVSYASRSLSPAERNYGVSEVEALAIVWDIKKFSPYLTATKFTVITDHHSLQFLNKGKLTDLRGRLARWTLLLQQHDFDIVYRPGSQNAGPDALSRYPPAAMISSFQPSDIAIAQASDPFCQDVLQKPSLPSGFFQESGILFFGARPSPSGISTLYYSPNQQAWVKKMVNQCSICQRVKRTNTTLGHTNLVHSAPSVHPFDTIAIDTFGPLPLSLAGNRYIIVIQCLFSRYVIPIAVPSNTDKCVIECFLRVIGEHGVFRAILNDNGPPYAGILMNALAKHLKIDQRFAPAYHPQSNGLVERFMETLKNMISSYIDVDNHQTTWDIHLSEFQLAYNSTAHQTTKCSPFSVVHGREARTLATPNFGVKSIPIQEYQIQSKDFLARAFNIIQMENTRAQASNALVFNKQRQEPTFAVNDLVLVDCPVLSNASLGRAKKLVKRFRGPFRVSEILSTDRYNVQDITSKKQLKNVHASRMKNFSANVDIANSNPRDVVSPNSASASESQNVLLSE</sequence>
<keyword evidence="4" id="KW-0255">Endonuclease</keyword>